<evidence type="ECO:0000256" key="2">
    <source>
        <dbReference type="SAM" id="MobiDB-lite"/>
    </source>
</evidence>
<evidence type="ECO:0000313" key="6">
    <source>
        <dbReference type="Proteomes" id="UP000233375"/>
    </source>
</evidence>
<feature type="binding site" evidence="1">
    <location>
        <position position="54"/>
    </location>
    <ligand>
        <name>ATP</name>
        <dbReference type="ChEBI" id="CHEBI:30616"/>
    </ligand>
</feature>
<dbReference type="PROSITE" id="PS50011">
    <property type="entry name" value="PROTEIN_KINASE_DOM"/>
    <property type="match status" value="1"/>
</dbReference>
<protein>
    <submittedName>
        <fullName evidence="5">Serine/threonine protein kinase</fullName>
    </submittedName>
</protein>
<gene>
    <name evidence="5" type="ORF">CWS01_17075</name>
</gene>
<keyword evidence="6" id="KW-1185">Reference proteome</keyword>
<dbReference type="OrthoDB" id="583109at2"/>
<dbReference type="Proteomes" id="UP000233375">
    <property type="component" value="Unassembled WGS sequence"/>
</dbReference>
<dbReference type="Gene3D" id="1.10.510.10">
    <property type="entry name" value="Transferase(Phosphotransferase) domain 1"/>
    <property type="match status" value="1"/>
</dbReference>
<accession>A0A2N0YZ07</accession>
<evidence type="ECO:0000313" key="5">
    <source>
        <dbReference type="EMBL" id="PKG22489.1"/>
    </source>
</evidence>
<name>A0A2N0YZ07_9BACI</name>
<feature type="transmembrane region" description="Helical" evidence="3">
    <location>
        <begin position="314"/>
        <end position="334"/>
    </location>
</feature>
<keyword evidence="5" id="KW-0808">Transferase</keyword>
<keyword evidence="3" id="KW-0472">Membrane</keyword>
<dbReference type="PANTHER" id="PTHR44167">
    <property type="entry name" value="OVARIAN-SPECIFIC SERINE/THREONINE-PROTEIN KINASE LOK-RELATED"/>
    <property type="match status" value="1"/>
</dbReference>
<feature type="compositionally biased region" description="Polar residues" evidence="2">
    <location>
        <begin position="279"/>
        <end position="303"/>
    </location>
</feature>
<feature type="region of interest" description="Disordered" evidence="2">
    <location>
        <begin position="279"/>
        <end position="306"/>
    </location>
</feature>
<dbReference type="PANTHER" id="PTHR44167:SF24">
    <property type="entry name" value="SERINE_THREONINE-PROTEIN KINASE CHK2"/>
    <property type="match status" value="1"/>
</dbReference>
<reference evidence="5 6" key="1">
    <citation type="journal article" date="2003" name="Int. J. Syst. Evol. Microbiol.">
        <title>Bacillus nealsonii sp. nov., isolated from a spacecraft-assembly facility, whose spores are gamma-radiation resistant.</title>
        <authorList>
            <person name="Venkateswaran K."/>
            <person name="Kempf M."/>
            <person name="Chen F."/>
            <person name="Satomi M."/>
            <person name="Nicholson W."/>
            <person name="Kern R."/>
        </authorList>
    </citation>
    <scope>NUCLEOTIDE SEQUENCE [LARGE SCALE GENOMIC DNA]</scope>
    <source>
        <strain evidence="5 6">FO-92</strain>
    </source>
</reference>
<keyword evidence="3" id="KW-0812">Transmembrane</keyword>
<evidence type="ECO:0000256" key="3">
    <source>
        <dbReference type="SAM" id="Phobius"/>
    </source>
</evidence>
<dbReference type="RefSeq" id="WP_101178386.1">
    <property type="nucleotide sequence ID" value="NZ_PISE01000041.1"/>
</dbReference>
<dbReference type="AlphaFoldDB" id="A0A2N0YZ07"/>
<dbReference type="InterPro" id="IPR017441">
    <property type="entry name" value="Protein_kinase_ATP_BS"/>
</dbReference>
<keyword evidence="3" id="KW-1133">Transmembrane helix</keyword>
<dbReference type="GO" id="GO:0004674">
    <property type="term" value="F:protein serine/threonine kinase activity"/>
    <property type="evidence" value="ECO:0007669"/>
    <property type="project" value="UniProtKB-KW"/>
</dbReference>
<evidence type="ECO:0000259" key="4">
    <source>
        <dbReference type="PROSITE" id="PS50011"/>
    </source>
</evidence>
<comment type="caution">
    <text evidence="5">The sequence shown here is derived from an EMBL/GenBank/DDBJ whole genome shotgun (WGS) entry which is preliminary data.</text>
</comment>
<dbReference type="InterPro" id="IPR000719">
    <property type="entry name" value="Prot_kinase_dom"/>
</dbReference>
<organism evidence="5 6">
    <name type="scientific">Niallia nealsonii</name>
    <dbReference type="NCBI Taxonomy" id="115979"/>
    <lineage>
        <taxon>Bacteria</taxon>
        <taxon>Bacillati</taxon>
        <taxon>Bacillota</taxon>
        <taxon>Bacilli</taxon>
        <taxon>Bacillales</taxon>
        <taxon>Bacillaceae</taxon>
        <taxon>Niallia</taxon>
    </lineage>
</organism>
<dbReference type="Pfam" id="PF00069">
    <property type="entry name" value="Pkinase"/>
    <property type="match status" value="1"/>
</dbReference>
<sequence length="338" mass="37997">MMMNTSKSPFRIHSGTVIKGKWHGNNYTILKELGFGANGTVFLAECKLGQFALKISDNGLSIISEVNVLKSFAKVQGYSLGPSLVDVDDWVTGRGTISFYVMEYIKGPELLTFISQKESSWINVLMIQLLKDLQVLHDNNWVFGDLKPENLIITGPPTRIRCIDVGGTTIRGRAIKEFTEFFDRGYWGLGTRKAEPSYDLFAVGMVIMNIAYPKRFNKTTGGIAQLKAMIQQKKELRPFENVLMQAFMGKYSNANEMKQALLQLSSGSKVMKNTIDTSSANQVKSQTATPKQKTATNQNTRSRQLVKKRKRKTGVLESLLLILIISLLYFFYIYGQLT</sequence>
<proteinExistence type="predicted"/>
<keyword evidence="5" id="KW-0723">Serine/threonine-protein kinase</keyword>
<keyword evidence="1" id="KW-0067">ATP-binding</keyword>
<dbReference type="PROSITE" id="PS00107">
    <property type="entry name" value="PROTEIN_KINASE_ATP"/>
    <property type="match status" value="1"/>
</dbReference>
<keyword evidence="1" id="KW-0547">Nucleotide-binding</keyword>
<dbReference type="EMBL" id="PISE01000041">
    <property type="protein sequence ID" value="PKG22489.1"/>
    <property type="molecule type" value="Genomic_DNA"/>
</dbReference>
<keyword evidence="5" id="KW-0418">Kinase</keyword>
<dbReference type="SMART" id="SM00220">
    <property type="entry name" value="S_TKc"/>
    <property type="match status" value="1"/>
</dbReference>
<evidence type="ECO:0000256" key="1">
    <source>
        <dbReference type="PROSITE-ProRule" id="PRU10141"/>
    </source>
</evidence>
<dbReference type="SUPFAM" id="SSF56112">
    <property type="entry name" value="Protein kinase-like (PK-like)"/>
    <property type="match status" value="1"/>
</dbReference>
<feature type="domain" description="Protein kinase" evidence="4">
    <location>
        <begin position="27"/>
        <end position="331"/>
    </location>
</feature>
<dbReference type="InterPro" id="IPR011009">
    <property type="entry name" value="Kinase-like_dom_sf"/>
</dbReference>
<dbReference type="GO" id="GO:0005524">
    <property type="term" value="F:ATP binding"/>
    <property type="evidence" value="ECO:0007669"/>
    <property type="project" value="UniProtKB-UniRule"/>
</dbReference>